<proteinExistence type="predicted"/>
<keyword evidence="1" id="KW-0812">Transmembrane</keyword>
<feature type="transmembrane region" description="Helical" evidence="1">
    <location>
        <begin position="76"/>
        <end position="96"/>
    </location>
</feature>
<keyword evidence="1" id="KW-1133">Transmembrane helix</keyword>
<dbReference type="EMBL" id="BLAF01000041">
    <property type="protein sequence ID" value="GES23423.1"/>
    <property type="molecule type" value="Genomic_DNA"/>
</dbReference>
<accession>A0A5M3XVR4</accession>
<protein>
    <recommendedName>
        <fullName evidence="4">Major facilitator superfamily (MFS) profile domain-containing protein</fullName>
    </recommendedName>
</protein>
<keyword evidence="1" id="KW-0472">Membrane</keyword>
<evidence type="ECO:0008006" key="4">
    <source>
        <dbReference type="Google" id="ProtNLM"/>
    </source>
</evidence>
<evidence type="ECO:0000256" key="1">
    <source>
        <dbReference type="SAM" id="Phobius"/>
    </source>
</evidence>
<comment type="caution">
    <text evidence="2">The sequence shown here is derived from an EMBL/GenBank/DDBJ whole genome shotgun (WGS) entry which is preliminary data.</text>
</comment>
<gene>
    <name evidence="2" type="ORF">Aple_063220</name>
</gene>
<keyword evidence="3" id="KW-1185">Reference proteome</keyword>
<feature type="transmembrane region" description="Helical" evidence="1">
    <location>
        <begin position="12"/>
        <end position="36"/>
    </location>
</feature>
<feature type="transmembrane region" description="Helical" evidence="1">
    <location>
        <begin position="48"/>
        <end position="69"/>
    </location>
</feature>
<evidence type="ECO:0000313" key="2">
    <source>
        <dbReference type="EMBL" id="GES23423.1"/>
    </source>
</evidence>
<name>A0A5M3XVR4_9ACTN</name>
<reference evidence="2 3" key="1">
    <citation type="submission" date="2019-10" db="EMBL/GenBank/DDBJ databases">
        <title>Whole genome shotgun sequence of Acrocarpospora pleiomorpha NBRC 16267.</title>
        <authorList>
            <person name="Ichikawa N."/>
            <person name="Kimura A."/>
            <person name="Kitahashi Y."/>
            <person name="Komaki H."/>
            <person name="Oguchi A."/>
        </authorList>
    </citation>
    <scope>NUCLEOTIDE SEQUENCE [LARGE SCALE GENOMIC DNA]</scope>
    <source>
        <strain evidence="2 3">NBRC 16267</strain>
    </source>
</reference>
<evidence type="ECO:0000313" key="3">
    <source>
        <dbReference type="Proteomes" id="UP000377595"/>
    </source>
</evidence>
<organism evidence="2 3">
    <name type="scientific">Acrocarpospora pleiomorpha</name>
    <dbReference type="NCBI Taxonomy" id="90975"/>
    <lineage>
        <taxon>Bacteria</taxon>
        <taxon>Bacillati</taxon>
        <taxon>Actinomycetota</taxon>
        <taxon>Actinomycetes</taxon>
        <taxon>Streptosporangiales</taxon>
        <taxon>Streptosporangiaceae</taxon>
        <taxon>Acrocarpospora</taxon>
    </lineage>
</organism>
<dbReference type="AlphaFoldDB" id="A0A5M3XVR4"/>
<dbReference type="Proteomes" id="UP000377595">
    <property type="component" value="Unassembled WGS sequence"/>
</dbReference>
<sequence length="100" mass="11074">MDRQAARLREQLTYWAYVIGGVLGVSTSFVTGVHKYEFTDSPQIDQDAVGVGILFTGIGLILLLGGVVIRRRSKASWIIPGLFFVIGVLRLIWLFGLPPR</sequence>